<reference evidence="2" key="1">
    <citation type="journal article" date="2017" name="Cell">
        <title>Insights into land plant evolution garnered from the Marchantia polymorpha genome.</title>
        <authorList>
            <person name="Bowman J.L."/>
            <person name="Kohchi T."/>
            <person name="Yamato K.T."/>
            <person name="Jenkins J."/>
            <person name="Shu S."/>
            <person name="Ishizaki K."/>
            <person name="Yamaoka S."/>
            <person name="Nishihama R."/>
            <person name="Nakamura Y."/>
            <person name="Berger F."/>
            <person name="Adam C."/>
            <person name="Aki S.S."/>
            <person name="Althoff F."/>
            <person name="Araki T."/>
            <person name="Arteaga-Vazquez M.A."/>
            <person name="Balasubrmanian S."/>
            <person name="Barry K."/>
            <person name="Bauer D."/>
            <person name="Boehm C.R."/>
            <person name="Briginshaw L."/>
            <person name="Caballero-Perez J."/>
            <person name="Catarino B."/>
            <person name="Chen F."/>
            <person name="Chiyoda S."/>
            <person name="Chovatia M."/>
            <person name="Davies K.M."/>
            <person name="Delmans M."/>
            <person name="Demura T."/>
            <person name="Dierschke T."/>
            <person name="Dolan L."/>
            <person name="Dorantes-Acosta A.E."/>
            <person name="Eklund D.M."/>
            <person name="Florent S.N."/>
            <person name="Flores-Sandoval E."/>
            <person name="Fujiyama A."/>
            <person name="Fukuzawa H."/>
            <person name="Galik B."/>
            <person name="Grimanelli D."/>
            <person name="Grimwood J."/>
            <person name="Grossniklaus U."/>
            <person name="Hamada T."/>
            <person name="Haseloff J."/>
            <person name="Hetherington A.J."/>
            <person name="Higo A."/>
            <person name="Hirakawa Y."/>
            <person name="Hundley H.N."/>
            <person name="Ikeda Y."/>
            <person name="Inoue K."/>
            <person name="Inoue S.I."/>
            <person name="Ishida S."/>
            <person name="Jia Q."/>
            <person name="Kakita M."/>
            <person name="Kanazawa T."/>
            <person name="Kawai Y."/>
            <person name="Kawashima T."/>
            <person name="Kennedy M."/>
            <person name="Kinose K."/>
            <person name="Kinoshita T."/>
            <person name="Kohara Y."/>
            <person name="Koide E."/>
            <person name="Komatsu K."/>
            <person name="Kopischke S."/>
            <person name="Kubo M."/>
            <person name="Kyozuka J."/>
            <person name="Lagercrantz U."/>
            <person name="Lin S.S."/>
            <person name="Lindquist E."/>
            <person name="Lipzen A.M."/>
            <person name="Lu C.W."/>
            <person name="De Luna E."/>
            <person name="Martienssen R.A."/>
            <person name="Minamino N."/>
            <person name="Mizutani M."/>
            <person name="Mizutani M."/>
            <person name="Mochizuki N."/>
            <person name="Monte I."/>
            <person name="Mosher R."/>
            <person name="Nagasaki H."/>
            <person name="Nakagami H."/>
            <person name="Naramoto S."/>
            <person name="Nishitani K."/>
            <person name="Ohtani M."/>
            <person name="Okamoto T."/>
            <person name="Okumura M."/>
            <person name="Phillips J."/>
            <person name="Pollak B."/>
            <person name="Reinders A."/>
            <person name="Rovekamp M."/>
            <person name="Sano R."/>
            <person name="Sawa S."/>
            <person name="Schmid M.W."/>
            <person name="Shirakawa M."/>
            <person name="Solano R."/>
            <person name="Spunde A."/>
            <person name="Suetsugu N."/>
            <person name="Sugano S."/>
            <person name="Sugiyama A."/>
            <person name="Sun R."/>
            <person name="Suzuki Y."/>
            <person name="Takenaka M."/>
            <person name="Takezawa D."/>
            <person name="Tomogane H."/>
            <person name="Tsuzuki M."/>
            <person name="Ueda T."/>
            <person name="Umeda M."/>
            <person name="Ward J.M."/>
            <person name="Watanabe Y."/>
            <person name="Yazaki K."/>
            <person name="Yokoyama R."/>
            <person name="Yoshitake Y."/>
            <person name="Yotsui I."/>
            <person name="Zachgo S."/>
            <person name="Schmutz J."/>
        </authorList>
    </citation>
    <scope>NUCLEOTIDE SEQUENCE [LARGE SCALE GENOMIC DNA]</scope>
    <source>
        <strain evidence="2">Tak-1</strain>
    </source>
</reference>
<organism evidence="1 2">
    <name type="scientific">Marchantia polymorpha</name>
    <name type="common">Common liverwort</name>
    <name type="synonym">Marchantia aquatica</name>
    <dbReference type="NCBI Taxonomy" id="3197"/>
    <lineage>
        <taxon>Eukaryota</taxon>
        <taxon>Viridiplantae</taxon>
        <taxon>Streptophyta</taxon>
        <taxon>Embryophyta</taxon>
        <taxon>Marchantiophyta</taxon>
        <taxon>Marchantiopsida</taxon>
        <taxon>Marchantiidae</taxon>
        <taxon>Marchantiales</taxon>
        <taxon>Marchantiaceae</taxon>
        <taxon>Marchantia</taxon>
    </lineage>
</organism>
<evidence type="ECO:0000313" key="2">
    <source>
        <dbReference type="Proteomes" id="UP000244005"/>
    </source>
</evidence>
<protein>
    <submittedName>
        <fullName evidence="1">Uncharacterized protein</fullName>
    </submittedName>
</protein>
<accession>A0A2R6X7A3</accession>
<proteinExistence type="predicted"/>
<dbReference type="Gramene" id="Mp5g14550.1">
    <property type="protein sequence ID" value="Mp5g14550.1.cds1"/>
    <property type="gene ID" value="Mp5g14550"/>
</dbReference>
<dbReference type="Proteomes" id="UP000244005">
    <property type="component" value="Unassembled WGS sequence"/>
</dbReference>
<name>A0A2R6X7A3_MARPO</name>
<evidence type="ECO:0000313" key="1">
    <source>
        <dbReference type="EMBL" id="PTQ41985.1"/>
    </source>
</evidence>
<gene>
    <name evidence="1" type="ORF">MARPO_0032s0147</name>
</gene>
<sequence>MRFTSASLWRKPEVLDCTNYSSRASERGALAAFASPHESSRRGQWAALRANIHPILNPIFILSGDRLVVQSRTPKSLGLNFPRPYGERCGCQTFNAWPHRRCPSKAWILPGLILRKHHGPGLTEQTSPFHAPPLESSSVLLMHRALIDSFL</sequence>
<keyword evidence="2" id="KW-1185">Reference proteome</keyword>
<dbReference type="AlphaFoldDB" id="A0A2R6X7A3"/>
<dbReference type="EMBL" id="KZ772704">
    <property type="protein sequence ID" value="PTQ41985.1"/>
    <property type="molecule type" value="Genomic_DNA"/>
</dbReference>